<accession>A0A6L7G5W4</accession>
<protein>
    <recommendedName>
        <fullName evidence="4">Acyloxyacyl hydrolase</fullName>
    </recommendedName>
</protein>
<dbReference type="AlphaFoldDB" id="A0A6L7G5W4"/>
<dbReference type="RefSeq" id="WP_160895858.1">
    <property type="nucleotide sequence ID" value="NZ_WUMU01000020.1"/>
</dbReference>
<feature type="chain" id="PRO_5026793176" description="Acyloxyacyl hydrolase" evidence="1">
    <location>
        <begin position="27"/>
        <end position="212"/>
    </location>
</feature>
<organism evidence="2 3">
    <name type="scientific">Pseudooceanicola albus</name>
    <dbReference type="NCBI Taxonomy" id="2692189"/>
    <lineage>
        <taxon>Bacteria</taxon>
        <taxon>Pseudomonadati</taxon>
        <taxon>Pseudomonadota</taxon>
        <taxon>Alphaproteobacteria</taxon>
        <taxon>Rhodobacterales</taxon>
        <taxon>Paracoccaceae</taxon>
        <taxon>Pseudooceanicola</taxon>
    </lineage>
</organism>
<keyword evidence="3" id="KW-1185">Reference proteome</keyword>
<evidence type="ECO:0000256" key="1">
    <source>
        <dbReference type="SAM" id="SignalP"/>
    </source>
</evidence>
<comment type="caution">
    <text evidence="2">The sequence shown here is derived from an EMBL/GenBank/DDBJ whole genome shotgun (WGS) entry which is preliminary data.</text>
</comment>
<evidence type="ECO:0008006" key="4">
    <source>
        <dbReference type="Google" id="ProtNLM"/>
    </source>
</evidence>
<proteinExistence type="predicted"/>
<dbReference type="Proteomes" id="UP000477911">
    <property type="component" value="Unassembled WGS sequence"/>
</dbReference>
<name>A0A6L7G5W4_9RHOB</name>
<evidence type="ECO:0000313" key="2">
    <source>
        <dbReference type="EMBL" id="MXN19734.1"/>
    </source>
</evidence>
<gene>
    <name evidence="2" type="ORF">GR170_18025</name>
</gene>
<sequence length="212" mass="23169">MPSVLRFLRRTLWIGALALLPVAAQAGETPWRVGIFEGQWAATRLPLLPYNLVTGGLSFRDSYLTSVIVSRQVGEADLRVPGTALGLAGVRFELEGTLSRHSGLQDHDEATLGVMTRSRDYTGRAGAISLGWANGLSWAFSPPDYEYGVDGVRGEKTRQLQYYMGFEAEYTPVGAQHFSLFARLHHRSGIYGVISPSKTGSNILGVGLRWKG</sequence>
<keyword evidence="1" id="KW-0732">Signal</keyword>
<evidence type="ECO:0000313" key="3">
    <source>
        <dbReference type="Proteomes" id="UP000477911"/>
    </source>
</evidence>
<dbReference type="EMBL" id="WUMU01000020">
    <property type="protein sequence ID" value="MXN19734.1"/>
    <property type="molecule type" value="Genomic_DNA"/>
</dbReference>
<reference evidence="2 3" key="1">
    <citation type="submission" date="2019-12" db="EMBL/GenBank/DDBJ databases">
        <authorList>
            <person name="Li M."/>
        </authorList>
    </citation>
    <scope>NUCLEOTIDE SEQUENCE [LARGE SCALE GENOMIC DNA]</scope>
    <source>
        <strain evidence="2 3">GBMRC 2024</strain>
    </source>
</reference>
<feature type="signal peptide" evidence="1">
    <location>
        <begin position="1"/>
        <end position="26"/>
    </location>
</feature>